<accession>A0A1V4BNL6</accession>
<organism evidence="1 2">
    <name type="scientific">Microcystis aeruginosa KW</name>
    <dbReference type="NCBI Taxonomy" id="1960155"/>
    <lineage>
        <taxon>Bacteria</taxon>
        <taxon>Bacillati</taxon>
        <taxon>Cyanobacteriota</taxon>
        <taxon>Cyanophyceae</taxon>
        <taxon>Oscillatoriophycideae</taxon>
        <taxon>Chroococcales</taxon>
        <taxon>Microcystaceae</taxon>
        <taxon>Microcystis</taxon>
    </lineage>
</organism>
<dbReference type="Proteomes" id="UP000189835">
    <property type="component" value="Unassembled WGS sequence"/>
</dbReference>
<comment type="caution">
    <text evidence="1">The sequence shown here is derived from an EMBL/GenBank/DDBJ whole genome shotgun (WGS) entry which is preliminary data.</text>
</comment>
<proteinExistence type="predicted"/>
<evidence type="ECO:0000313" key="2">
    <source>
        <dbReference type="Proteomes" id="UP000189835"/>
    </source>
</evidence>
<protein>
    <submittedName>
        <fullName evidence="1">Uncharacterized protein</fullName>
    </submittedName>
</protein>
<sequence>MLYVSNYYKNRREVSKTLQSVSLDPQYNFLLKSLIPVANPFLCPCRQIFPRLVVTNIYKYL</sequence>
<reference evidence="1 2" key="1">
    <citation type="submission" date="2017-02" db="EMBL/GenBank/DDBJ databases">
        <title>Genome sequence of Microcystis aeruginosa KW.</title>
        <authorList>
            <person name="Oh H.-M."/>
            <person name="Ahn C.-Y."/>
            <person name="Jeong H."/>
            <person name="Srivastava A."/>
            <person name="Lee H.-G."/>
            <person name="Kang S.-R."/>
        </authorList>
    </citation>
    <scope>NUCLEOTIDE SEQUENCE [LARGE SCALE GENOMIC DNA]</scope>
    <source>
        <strain evidence="1 2">KW</strain>
    </source>
</reference>
<name>A0A1V4BNL6_MICAE</name>
<evidence type="ECO:0000313" key="1">
    <source>
        <dbReference type="EMBL" id="OPF15692.1"/>
    </source>
</evidence>
<dbReference type="EMBL" id="MVGR01000005">
    <property type="protein sequence ID" value="OPF15692.1"/>
    <property type="molecule type" value="Genomic_DNA"/>
</dbReference>
<gene>
    <name evidence="1" type="ORF">B1L04_24975</name>
</gene>
<dbReference type="AlphaFoldDB" id="A0A1V4BNL6"/>